<dbReference type="Pfam" id="PF08281">
    <property type="entry name" value="Sigma70_r4_2"/>
    <property type="match status" value="1"/>
</dbReference>
<dbReference type="SUPFAM" id="SSF88946">
    <property type="entry name" value="Sigma2 domain of RNA polymerase sigma factors"/>
    <property type="match status" value="1"/>
</dbReference>
<dbReference type="Gene3D" id="1.10.10.10">
    <property type="entry name" value="Winged helix-like DNA-binding domain superfamily/Winged helix DNA-binding domain"/>
    <property type="match status" value="1"/>
</dbReference>
<feature type="domain" description="RNA polymerase sigma factor 70 region 4 type 2" evidence="7">
    <location>
        <begin position="126"/>
        <end position="174"/>
    </location>
</feature>
<dbReference type="InterPro" id="IPR036388">
    <property type="entry name" value="WH-like_DNA-bd_sf"/>
</dbReference>
<dbReference type="EMBL" id="VSSQ01000391">
    <property type="protein sequence ID" value="MPL93406.1"/>
    <property type="molecule type" value="Genomic_DNA"/>
</dbReference>
<evidence type="ECO:0000256" key="2">
    <source>
        <dbReference type="ARBA" id="ARBA00023015"/>
    </source>
</evidence>
<comment type="caution">
    <text evidence="8">The sequence shown here is derived from an EMBL/GenBank/DDBJ whole genome shotgun (WGS) entry which is preliminary data.</text>
</comment>
<keyword evidence="2" id="KW-0805">Transcription regulation</keyword>
<proteinExistence type="inferred from homology"/>
<dbReference type="InterPro" id="IPR039425">
    <property type="entry name" value="RNA_pol_sigma-70-like"/>
</dbReference>
<evidence type="ECO:0000259" key="7">
    <source>
        <dbReference type="Pfam" id="PF08281"/>
    </source>
</evidence>
<keyword evidence="3" id="KW-0731">Sigma factor</keyword>
<dbReference type="AlphaFoldDB" id="A0A644VPY2"/>
<sequence>MRIDENNFIENLKKKHPKALNYIVDTYGGLVNTIITNALKSIGDRGLIEECIDDVFIAVWENGYKFIGTRDNFKSWIAGISKYKAIDYFRKNSKRINTEIIDENISDKKDLEEEFITSLESKRLLKLIMTYEEPDKSIFIRKFLLGETSIEISKAIGMTISNINTRIFRGRQKIKKDFYGEKEVL</sequence>
<evidence type="ECO:0000259" key="6">
    <source>
        <dbReference type="Pfam" id="PF04542"/>
    </source>
</evidence>
<name>A0A644VPY2_9ZZZZ</name>
<dbReference type="Pfam" id="PF04542">
    <property type="entry name" value="Sigma70_r2"/>
    <property type="match status" value="1"/>
</dbReference>
<feature type="domain" description="RNA polymerase sigma-70 region 2" evidence="6">
    <location>
        <begin position="37"/>
        <end position="94"/>
    </location>
</feature>
<accession>A0A644VPY2</accession>
<dbReference type="SUPFAM" id="SSF88659">
    <property type="entry name" value="Sigma3 and sigma4 domains of RNA polymerase sigma factors"/>
    <property type="match status" value="1"/>
</dbReference>
<dbReference type="InterPro" id="IPR013325">
    <property type="entry name" value="RNA_pol_sigma_r2"/>
</dbReference>
<dbReference type="InterPro" id="IPR013249">
    <property type="entry name" value="RNA_pol_sigma70_r4_t2"/>
</dbReference>
<dbReference type="InterPro" id="IPR013324">
    <property type="entry name" value="RNA_pol_sigma_r3/r4-like"/>
</dbReference>
<evidence type="ECO:0000256" key="4">
    <source>
        <dbReference type="ARBA" id="ARBA00023125"/>
    </source>
</evidence>
<evidence type="ECO:0000313" key="8">
    <source>
        <dbReference type="EMBL" id="MPL93406.1"/>
    </source>
</evidence>
<evidence type="ECO:0000256" key="5">
    <source>
        <dbReference type="ARBA" id="ARBA00023163"/>
    </source>
</evidence>
<keyword evidence="4" id="KW-0238">DNA-binding</keyword>
<dbReference type="PANTHER" id="PTHR43133">
    <property type="entry name" value="RNA POLYMERASE ECF-TYPE SIGMA FACTO"/>
    <property type="match status" value="1"/>
</dbReference>
<dbReference type="GO" id="GO:0003677">
    <property type="term" value="F:DNA binding"/>
    <property type="evidence" value="ECO:0007669"/>
    <property type="project" value="UniProtKB-KW"/>
</dbReference>
<dbReference type="GO" id="GO:0006352">
    <property type="term" value="P:DNA-templated transcription initiation"/>
    <property type="evidence" value="ECO:0007669"/>
    <property type="project" value="InterPro"/>
</dbReference>
<dbReference type="InterPro" id="IPR007627">
    <property type="entry name" value="RNA_pol_sigma70_r2"/>
</dbReference>
<comment type="similarity">
    <text evidence="1">Belongs to the sigma-70 factor family. ECF subfamily.</text>
</comment>
<gene>
    <name evidence="8" type="ORF">SDC9_39533</name>
</gene>
<organism evidence="8">
    <name type="scientific">bioreactor metagenome</name>
    <dbReference type="NCBI Taxonomy" id="1076179"/>
    <lineage>
        <taxon>unclassified sequences</taxon>
        <taxon>metagenomes</taxon>
        <taxon>ecological metagenomes</taxon>
    </lineage>
</organism>
<evidence type="ECO:0000256" key="1">
    <source>
        <dbReference type="ARBA" id="ARBA00010641"/>
    </source>
</evidence>
<dbReference type="GO" id="GO:0016987">
    <property type="term" value="F:sigma factor activity"/>
    <property type="evidence" value="ECO:0007669"/>
    <property type="project" value="UniProtKB-KW"/>
</dbReference>
<keyword evidence="5" id="KW-0804">Transcription</keyword>
<reference evidence="8" key="1">
    <citation type="submission" date="2019-08" db="EMBL/GenBank/DDBJ databases">
        <authorList>
            <person name="Kucharzyk K."/>
            <person name="Murdoch R.W."/>
            <person name="Higgins S."/>
            <person name="Loffler F."/>
        </authorList>
    </citation>
    <scope>NUCLEOTIDE SEQUENCE</scope>
</reference>
<protein>
    <submittedName>
        <fullName evidence="8">Uncharacterized protein</fullName>
    </submittedName>
</protein>
<dbReference type="NCBIfam" id="TIGR02937">
    <property type="entry name" value="sigma70-ECF"/>
    <property type="match status" value="1"/>
</dbReference>
<dbReference type="PANTHER" id="PTHR43133:SF8">
    <property type="entry name" value="RNA POLYMERASE SIGMA FACTOR HI_1459-RELATED"/>
    <property type="match status" value="1"/>
</dbReference>
<dbReference type="InterPro" id="IPR014284">
    <property type="entry name" value="RNA_pol_sigma-70_dom"/>
</dbReference>
<dbReference type="Gene3D" id="1.10.1740.10">
    <property type="match status" value="1"/>
</dbReference>
<evidence type="ECO:0000256" key="3">
    <source>
        <dbReference type="ARBA" id="ARBA00023082"/>
    </source>
</evidence>